<evidence type="ECO:0000313" key="1">
    <source>
        <dbReference type="EMBL" id="KRT56410.1"/>
    </source>
</evidence>
<comment type="caution">
    <text evidence="2">The sequence shown here is derived from an EMBL/GenBank/DDBJ whole genome shotgun (WGS) entry which is preliminary data.</text>
</comment>
<proteinExistence type="predicted"/>
<gene>
    <name evidence="1" type="ORF">Ga0074115_14419</name>
    <name evidence="2" type="ORF">Ga0076813_11972</name>
</gene>
<sequence>MGAVRGLSASAADATQSALTAGNKYWSENKLQLSGRFKKRLELALEFAKLYQ</sequence>
<evidence type="ECO:0000313" key="2">
    <source>
        <dbReference type="EMBL" id="KRT57654.1"/>
    </source>
</evidence>
<evidence type="ECO:0000313" key="3">
    <source>
        <dbReference type="Proteomes" id="UP000051276"/>
    </source>
</evidence>
<dbReference type="EMBL" id="LDXT01000053">
    <property type="protein sequence ID" value="KRT56410.1"/>
    <property type="molecule type" value="Genomic_DNA"/>
</dbReference>
<dbReference type="EMBL" id="LMXI01000497">
    <property type="protein sequence ID" value="KRT57654.1"/>
    <property type="molecule type" value="Genomic_DNA"/>
</dbReference>
<keyword evidence="4" id="KW-1185">Reference proteome</keyword>
<dbReference type="Proteomes" id="UP000051634">
    <property type="component" value="Unassembled WGS sequence"/>
</dbReference>
<organism evidence="2 3">
    <name type="scientific">endosymbiont of Ridgeia piscesae</name>
    <dbReference type="NCBI Taxonomy" id="54398"/>
    <lineage>
        <taxon>Bacteria</taxon>
        <taxon>Pseudomonadati</taxon>
        <taxon>Pseudomonadota</taxon>
        <taxon>Gammaproteobacteria</taxon>
        <taxon>sulfur-oxidizing symbionts</taxon>
    </lineage>
</organism>
<reference evidence="3 4" key="1">
    <citation type="submission" date="2015-11" db="EMBL/GenBank/DDBJ databases">
        <title>The genome of Candidatus Endoriftia persephone in Ridgeia piscesae and population structure of the North Eastern Pacific vestimentiferan symbionts.</title>
        <authorList>
            <person name="Perez M."/>
            <person name="Juniper K.S."/>
        </authorList>
    </citation>
    <scope>NUCLEOTIDE SEQUENCE [LARGE SCALE GENOMIC DNA]</scope>
    <source>
        <strain evidence="2">Ind10</strain>
        <strain evidence="1">Ind11</strain>
    </source>
</reference>
<dbReference type="AlphaFoldDB" id="A0A0T5Z504"/>
<dbReference type="Proteomes" id="UP000051276">
    <property type="component" value="Unassembled WGS sequence"/>
</dbReference>
<name>A0A0T5Z504_9GAMM</name>
<evidence type="ECO:0000313" key="4">
    <source>
        <dbReference type="Proteomes" id="UP000051634"/>
    </source>
</evidence>
<protein>
    <submittedName>
        <fullName evidence="2">Uncharacterized protein</fullName>
    </submittedName>
</protein>
<accession>A0A0T5Z504</accession>